<comment type="catalytic activity">
    <reaction evidence="1 4 5">
        <text>[protein]-peptidylproline (omega=180) = [protein]-peptidylproline (omega=0)</text>
        <dbReference type="Rhea" id="RHEA:16237"/>
        <dbReference type="Rhea" id="RHEA-COMP:10747"/>
        <dbReference type="Rhea" id="RHEA-COMP:10748"/>
        <dbReference type="ChEBI" id="CHEBI:83833"/>
        <dbReference type="ChEBI" id="CHEBI:83834"/>
        <dbReference type="EC" id="5.2.1.8"/>
    </reaction>
</comment>
<keyword evidence="8" id="KW-1185">Reference proteome</keyword>
<dbReference type="EC" id="5.2.1.8" evidence="4"/>
<gene>
    <name evidence="9" type="primary">LOC117645747</name>
</gene>
<dbReference type="GO" id="GO:0000785">
    <property type="term" value="C:chromatin"/>
    <property type="evidence" value="ECO:0007669"/>
    <property type="project" value="TreeGrafter"/>
</dbReference>
<dbReference type="PANTHER" id="PTHR43811">
    <property type="entry name" value="FKBP-TYPE PEPTIDYL-PROLYL CIS-TRANS ISOMERASE FKPA"/>
    <property type="match status" value="1"/>
</dbReference>
<evidence type="ECO:0000256" key="6">
    <source>
        <dbReference type="SAM" id="MobiDB-lite"/>
    </source>
</evidence>
<dbReference type="Gene3D" id="3.10.50.40">
    <property type="match status" value="1"/>
</dbReference>
<evidence type="ECO:0000313" key="9">
    <source>
        <dbReference type="RefSeq" id="XP_034242026.1"/>
    </source>
</evidence>
<dbReference type="Pfam" id="PF17800">
    <property type="entry name" value="NPL"/>
    <property type="match status" value="1"/>
</dbReference>
<dbReference type="KEGG" id="tpal:117645747"/>
<evidence type="ECO:0000313" key="8">
    <source>
        <dbReference type="Proteomes" id="UP000515158"/>
    </source>
</evidence>
<feature type="compositionally biased region" description="Basic and acidic residues" evidence="6">
    <location>
        <begin position="214"/>
        <end position="227"/>
    </location>
</feature>
<feature type="domain" description="PPIase FKBP-type" evidence="7">
    <location>
        <begin position="294"/>
        <end position="382"/>
    </location>
</feature>
<dbReference type="Proteomes" id="UP000515158">
    <property type="component" value="Unplaced"/>
</dbReference>
<feature type="compositionally biased region" description="Polar residues" evidence="6">
    <location>
        <begin position="257"/>
        <end position="271"/>
    </location>
</feature>
<dbReference type="PROSITE" id="PS50059">
    <property type="entry name" value="FKBP_PPIASE"/>
    <property type="match status" value="1"/>
</dbReference>
<evidence type="ECO:0000256" key="4">
    <source>
        <dbReference type="PIRNR" id="PIRNR001473"/>
    </source>
</evidence>
<dbReference type="Pfam" id="PF00254">
    <property type="entry name" value="FKBP_C"/>
    <property type="match status" value="1"/>
</dbReference>
<evidence type="ECO:0000256" key="5">
    <source>
        <dbReference type="PROSITE-ProRule" id="PRU00277"/>
    </source>
</evidence>
<dbReference type="SUPFAM" id="SSF54534">
    <property type="entry name" value="FKBP-like"/>
    <property type="match status" value="1"/>
</dbReference>
<dbReference type="GO" id="GO:0005730">
    <property type="term" value="C:nucleolus"/>
    <property type="evidence" value="ECO:0007669"/>
    <property type="project" value="TreeGrafter"/>
</dbReference>
<proteinExistence type="inferred from homology"/>
<dbReference type="InterPro" id="IPR041232">
    <property type="entry name" value="NPL"/>
</dbReference>
<dbReference type="FunCoup" id="A0A6P8YXP3">
    <property type="interactions" value="158"/>
</dbReference>
<keyword evidence="3 4" id="KW-0413">Isomerase</keyword>
<name>A0A6P8YXP3_THRPL</name>
<dbReference type="CTD" id="41860"/>
<organism evidence="9">
    <name type="scientific">Thrips palmi</name>
    <name type="common">Melon thrips</name>
    <dbReference type="NCBI Taxonomy" id="161013"/>
    <lineage>
        <taxon>Eukaryota</taxon>
        <taxon>Metazoa</taxon>
        <taxon>Ecdysozoa</taxon>
        <taxon>Arthropoda</taxon>
        <taxon>Hexapoda</taxon>
        <taxon>Insecta</taxon>
        <taxon>Pterygota</taxon>
        <taxon>Neoptera</taxon>
        <taxon>Paraneoptera</taxon>
        <taxon>Thysanoptera</taxon>
        <taxon>Terebrantia</taxon>
        <taxon>Thripoidea</taxon>
        <taxon>Thripidae</taxon>
        <taxon>Thrips</taxon>
    </lineage>
</organism>
<dbReference type="RefSeq" id="XP_034242026.1">
    <property type="nucleotide sequence ID" value="XM_034386135.1"/>
</dbReference>
<dbReference type="PANTHER" id="PTHR43811:SF19">
    <property type="entry name" value="39 KDA FK506-BINDING NUCLEAR PROTEIN"/>
    <property type="match status" value="1"/>
</dbReference>
<dbReference type="GeneID" id="117645747"/>
<evidence type="ECO:0000256" key="2">
    <source>
        <dbReference type="ARBA" id="ARBA00023110"/>
    </source>
</evidence>
<dbReference type="InterPro" id="IPR023566">
    <property type="entry name" value="PPIase_Fpr3/Fpr4-like"/>
</dbReference>
<keyword evidence="2 4" id="KW-0697">Rotamase</keyword>
<feature type="compositionally biased region" description="Acidic residues" evidence="6">
    <location>
        <begin position="154"/>
        <end position="212"/>
    </location>
</feature>
<dbReference type="InterPro" id="IPR046357">
    <property type="entry name" value="PPIase_dom_sf"/>
</dbReference>
<dbReference type="PIRSF" id="PIRSF001473">
    <property type="entry name" value="FK506-bp_FPR3"/>
    <property type="match status" value="1"/>
</dbReference>
<accession>A0A6P8YXP3</accession>
<dbReference type="OrthoDB" id="1902587at2759"/>
<sequence>MSFWGLILEPKKSYTQRGVEQPFHVSSAALDLQTCDDGPVSVVCRKSDQDFILCSLSKSEGIYNVPLNLDFEIGSEITFHVVGDSTVHLTGYIVDEMELDDDDSSLDELEEEEDESNKVAILKNTKKLLDAAAAKRKPESSVQNKSKKAKVEVQQDEDDDDDEDDSDFEGEETMDGDEDLGEEEEEDDDDDDEEEEDDDDDDEEEDEDDGEAAEVLKKLQAMKENKAKQGKNQQPAKGLPQNAKQGKKEQAKGQNQTNKQNGAPQSNGVSKKTITGGIQIEELQLGNGPAAANNKQVSVYYVGRLKSNNKQFDACQSGPGFRFKLGKGEVIKGWDLGVAGMKVGGKRRLTIPAKMAYGQEGAGKTIPPNSTLVFDVELRHVK</sequence>
<dbReference type="AlphaFoldDB" id="A0A6P8YXP3"/>
<comment type="similarity">
    <text evidence="4">Belongs to the FKBP-type PPIase family.</text>
</comment>
<dbReference type="InterPro" id="IPR001179">
    <property type="entry name" value="PPIase_FKBP_dom"/>
</dbReference>
<evidence type="ECO:0000256" key="3">
    <source>
        <dbReference type="ARBA" id="ARBA00023235"/>
    </source>
</evidence>
<dbReference type="Gene3D" id="2.60.120.340">
    <property type="entry name" value="Nucleoplasmin core domain"/>
    <property type="match status" value="1"/>
</dbReference>
<dbReference type="FunFam" id="3.10.50.40:FF:000006">
    <property type="entry name" value="Peptidyl-prolyl cis-trans isomerase"/>
    <property type="match status" value="1"/>
</dbReference>
<dbReference type="InParanoid" id="A0A6P8YXP3"/>
<protein>
    <recommendedName>
        <fullName evidence="4">FK506-binding protein</fullName>
        <ecNumber evidence="4">5.2.1.8</ecNumber>
    </recommendedName>
</protein>
<evidence type="ECO:0000259" key="7">
    <source>
        <dbReference type="PROSITE" id="PS50059"/>
    </source>
</evidence>
<reference evidence="9" key="1">
    <citation type="submission" date="2025-08" db="UniProtKB">
        <authorList>
            <consortium name="RefSeq"/>
        </authorList>
    </citation>
    <scope>IDENTIFICATION</scope>
    <source>
        <tissue evidence="9">Total insect</tissue>
    </source>
</reference>
<evidence type="ECO:0000256" key="1">
    <source>
        <dbReference type="ARBA" id="ARBA00000971"/>
    </source>
</evidence>
<dbReference type="GO" id="GO:0003755">
    <property type="term" value="F:peptidyl-prolyl cis-trans isomerase activity"/>
    <property type="evidence" value="ECO:0007669"/>
    <property type="project" value="UniProtKB-KW"/>
</dbReference>
<feature type="region of interest" description="Disordered" evidence="6">
    <location>
        <begin position="132"/>
        <end position="271"/>
    </location>
</feature>